<dbReference type="RefSeq" id="WP_098380754.1">
    <property type="nucleotide sequence ID" value="NZ_NTWE01000023.1"/>
</dbReference>
<sequence length="201" mass="23711">MSKHLIETLLNGEPIHETAYDDYINTIKERTDYEKPAEAITKERSEIYGAQPVFDKSVKPEEGDRTLDFIKMPTDLRYYSYMSDYGMTESAMILYQLIIDYFNKEEKKAYPSQYRLAMETGKSVRTINHNLKVLRSVGLLQVRRTGIGANNEYRPLLPLTSRELFERYPKALERYVKHGKAVGKIRRRDEKRKQDKEAEWE</sequence>
<dbReference type="Pfam" id="PF13730">
    <property type="entry name" value="HTH_36"/>
    <property type="match status" value="1"/>
</dbReference>
<dbReference type="Proteomes" id="UP000220635">
    <property type="component" value="Unassembled WGS sequence"/>
</dbReference>
<gene>
    <name evidence="1" type="ORF">CN425_12960</name>
</gene>
<proteinExistence type="predicted"/>
<evidence type="ECO:0000313" key="2">
    <source>
        <dbReference type="Proteomes" id="UP000220635"/>
    </source>
</evidence>
<dbReference type="InterPro" id="IPR036388">
    <property type="entry name" value="WH-like_DNA-bd_sf"/>
</dbReference>
<dbReference type="OrthoDB" id="2867179at2"/>
<protein>
    <submittedName>
        <fullName evidence="1">Helix-turn-helix domain-containing protein</fullName>
    </submittedName>
</protein>
<name>A0A2A8PVL7_BACCE</name>
<dbReference type="AlphaFoldDB" id="A0A2A8PVL7"/>
<comment type="caution">
    <text evidence="1">The sequence shown here is derived from an EMBL/GenBank/DDBJ whole genome shotgun (WGS) entry which is preliminary data.</text>
</comment>
<dbReference type="EMBL" id="NTWE01000023">
    <property type="protein sequence ID" value="PEW01518.1"/>
    <property type="molecule type" value="Genomic_DNA"/>
</dbReference>
<dbReference type="Gene3D" id="1.10.10.10">
    <property type="entry name" value="Winged helix-like DNA-binding domain superfamily/Winged helix DNA-binding domain"/>
    <property type="match status" value="1"/>
</dbReference>
<reference evidence="1 2" key="1">
    <citation type="submission" date="2017-09" db="EMBL/GenBank/DDBJ databases">
        <title>Large-scale bioinformatics analysis of Bacillus genomes uncovers conserved roles of natural products in bacterial physiology.</title>
        <authorList>
            <consortium name="Agbiome Team Llc"/>
            <person name="Bleich R.M."/>
            <person name="Grubbs K.J."/>
            <person name="Santa Maria K.C."/>
            <person name="Allen S.E."/>
            <person name="Farag S."/>
            <person name="Shank E.A."/>
            <person name="Bowers A."/>
        </authorList>
    </citation>
    <scope>NUCLEOTIDE SEQUENCE [LARGE SCALE GENOMIC DNA]</scope>
    <source>
        <strain evidence="1 2">AFS010695</strain>
    </source>
</reference>
<evidence type="ECO:0000313" key="1">
    <source>
        <dbReference type="EMBL" id="PEW01518.1"/>
    </source>
</evidence>
<organism evidence="1 2">
    <name type="scientific">Bacillus cereus</name>
    <dbReference type="NCBI Taxonomy" id="1396"/>
    <lineage>
        <taxon>Bacteria</taxon>
        <taxon>Bacillati</taxon>
        <taxon>Bacillota</taxon>
        <taxon>Bacilli</taxon>
        <taxon>Bacillales</taxon>
        <taxon>Bacillaceae</taxon>
        <taxon>Bacillus</taxon>
        <taxon>Bacillus cereus group</taxon>
    </lineage>
</organism>
<accession>A0A2A8PVL7</accession>